<reference evidence="1 2" key="1">
    <citation type="journal article" date="2020" name="ISME J.">
        <title>Comparative genomics reveals insights into cyanobacterial evolution and habitat adaptation.</title>
        <authorList>
            <person name="Chen M.Y."/>
            <person name="Teng W.K."/>
            <person name="Zhao L."/>
            <person name="Hu C.X."/>
            <person name="Zhou Y.K."/>
            <person name="Han B.P."/>
            <person name="Song L.R."/>
            <person name="Shu W.S."/>
        </authorList>
    </citation>
    <scope>NUCLEOTIDE SEQUENCE [LARGE SCALE GENOMIC DNA]</scope>
    <source>
        <strain evidence="1 2">FACHB-288</strain>
    </source>
</reference>
<accession>A0ABR8A5Q4</accession>
<keyword evidence="2" id="KW-1185">Reference proteome</keyword>
<dbReference type="Proteomes" id="UP000658514">
    <property type="component" value="Unassembled WGS sequence"/>
</dbReference>
<sequence length="115" mass="12173">MKINDLEYLEPISDDVVVFGGRGTDSSASNSVAISFRISGNGVITVNGVSTIRGNTITPSTGVGTSIWTQRLNFTKTLAALAKPTVVKGFIKIATDVSSVLKSRLLAAKRFIDAR</sequence>
<dbReference type="RefSeq" id="WP_190539377.1">
    <property type="nucleotide sequence ID" value="NZ_CAWPNO010000128.1"/>
</dbReference>
<organism evidence="1 2">
    <name type="scientific">Calothrix parietina FACHB-288</name>
    <dbReference type="NCBI Taxonomy" id="2692896"/>
    <lineage>
        <taxon>Bacteria</taxon>
        <taxon>Bacillati</taxon>
        <taxon>Cyanobacteriota</taxon>
        <taxon>Cyanophyceae</taxon>
        <taxon>Nostocales</taxon>
        <taxon>Calotrichaceae</taxon>
        <taxon>Calothrix</taxon>
    </lineage>
</organism>
<evidence type="ECO:0000313" key="2">
    <source>
        <dbReference type="Proteomes" id="UP000658514"/>
    </source>
</evidence>
<evidence type="ECO:0000313" key="1">
    <source>
        <dbReference type="EMBL" id="MBD2195317.1"/>
    </source>
</evidence>
<protein>
    <submittedName>
        <fullName evidence="1">Uncharacterized protein</fullName>
    </submittedName>
</protein>
<gene>
    <name evidence="1" type="ORF">H6G24_07380</name>
</gene>
<proteinExistence type="predicted"/>
<comment type="caution">
    <text evidence="1">The sequence shown here is derived from an EMBL/GenBank/DDBJ whole genome shotgun (WGS) entry which is preliminary data.</text>
</comment>
<name>A0ABR8A5Q4_9CYAN</name>
<dbReference type="EMBL" id="JACJQH010000009">
    <property type="protein sequence ID" value="MBD2195317.1"/>
    <property type="molecule type" value="Genomic_DNA"/>
</dbReference>